<keyword evidence="1" id="KW-1133">Transmembrane helix</keyword>
<protein>
    <submittedName>
        <fullName evidence="2 4">Uncharacterized protein</fullName>
    </submittedName>
</protein>
<evidence type="ECO:0000313" key="3">
    <source>
        <dbReference type="Proteomes" id="UP000278807"/>
    </source>
</evidence>
<name>A0A0R3U0G6_RODNA</name>
<keyword evidence="3" id="KW-1185">Reference proteome</keyword>
<reference evidence="4" key="1">
    <citation type="submission" date="2017-02" db="UniProtKB">
        <authorList>
            <consortium name="WormBaseParasite"/>
        </authorList>
    </citation>
    <scope>IDENTIFICATION</scope>
</reference>
<dbReference type="EMBL" id="UZAE01015673">
    <property type="protein sequence ID" value="VDO16387.1"/>
    <property type="molecule type" value="Genomic_DNA"/>
</dbReference>
<proteinExistence type="predicted"/>
<dbReference type="Proteomes" id="UP000278807">
    <property type="component" value="Unassembled WGS sequence"/>
</dbReference>
<dbReference type="WBParaSite" id="HNAJ_0001361501-mRNA-1">
    <property type="protein sequence ID" value="HNAJ_0001361501-mRNA-1"/>
    <property type="gene ID" value="HNAJ_0001361501"/>
</dbReference>
<accession>A0A0R3U0G6</accession>
<evidence type="ECO:0000256" key="1">
    <source>
        <dbReference type="SAM" id="Phobius"/>
    </source>
</evidence>
<sequence length="141" mass="15259">MNIRSNVCKDLEAANSLPLRIRTGIPSASTATNATLVWLVADSWSKTEPLSVPIVAHKYTMQSQDPLLFFPSSSLCLLLLLFPVALHCHTAHLLQEFLSFIALVLIKFVATFSVKVAAFVHDRSSLALPSPPPPPTLSPAA</sequence>
<feature type="transmembrane region" description="Helical" evidence="1">
    <location>
        <begin position="67"/>
        <end position="85"/>
    </location>
</feature>
<reference evidence="2 3" key="2">
    <citation type="submission" date="2018-11" db="EMBL/GenBank/DDBJ databases">
        <authorList>
            <consortium name="Pathogen Informatics"/>
        </authorList>
    </citation>
    <scope>NUCLEOTIDE SEQUENCE [LARGE SCALE GENOMIC DNA]</scope>
</reference>
<dbReference type="AlphaFoldDB" id="A0A0R3U0G6"/>
<gene>
    <name evidence="2" type="ORF">HNAJ_LOCUS13589</name>
</gene>
<keyword evidence="1" id="KW-0812">Transmembrane</keyword>
<organism evidence="4">
    <name type="scientific">Rodentolepis nana</name>
    <name type="common">Dwarf tapeworm</name>
    <name type="synonym">Hymenolepis nana</name>
    <dbReference type="NCBI Taxonomy" id="102285"/>
    <lineage>
        <taxon>Eukaryota</taxon>
        <taxon>Metazoa</taxon>
        <taxon>Spiralia</taxon>
        <taxon>Lophotrochozoa</taxon>
        <taxon>Platyhelminthes</taxon>
        <taxon>Cestoda</taxon>
        <taxon>Eucestoda</taxon>
        <taxon>Cyclophyllidea</taxon>
        <taxon>Hymenolepididae</taxon>
        <taxon>Rodentolepis</taxon>
    </lineage>
</organism>
<evidence type="ECO:0000313" key="4">
    <source>
        <dbReference type="WBParaSite" id="HNAJ_0001361501-mRNA-1"/>
    </source>
</evidence>
<keyword evidence="1" id="KW-0472">Membrane</keyword>
<evidence type="ECO:0000313" key="2">
    <source>
        <dbReference type="EMBL" id="VDO16387.1"/>
    </source>
</evidence>
<feature type="transmembrane region" description="Helical" evidence="1">
    <location>
        <begin position="97"/>
        <end position="120"/>
    </location>
</feature>